<dbReference type="Proteomes" id="UP000095280">
    <property type="component" value="Unplaced"/>
</dbReference>
<evidence type="ECO:0000313" key="5">
    <source>
        <dbReference type="Proteomes" id="UP000095280"/>
    </source>
</evidence>
<protein>
    <submittedName>
        <fullName evidence="6">EGF-like domain-containing protein</fullName>
    </submittedName>
</protein>
<dbReference type="AlphaFoldDB" id="A0A1I8J4G7"/>
<sequence>MFAMGSISKQPFNSAPVIQSELTGSLTVRDDVVVEFKRQLLAVDPEDDPVVWELRGDAKFGQASLSADGLLVYRPSYTVDELEWTERLPLVVTDQPPAGVPAKQARGVFQLSVSGGQFRTDIYFVRDGTALKGPVREVIKQEETDIRGIRFAISCATSVRATAKLSLRSPGGHELSMLSSSAQPPAGIDNLPKEAKWLTNVYEFRPKGRGHGRFSFEFAGVFELKRLGARLGHGGGHRGSAGDAWDPDCSDVRRADGYEGYWCRCPVGWLGDRCELADPCALLRCDPPLVCRVGDDGSASCICPPGGDCETPPPGISLMDWLVPTLIALGVALVLAGAIIGAVMLRSRLRAKKLVTPVNAESDSVEQRGAQEMTERPTSSQQGSERAENTAQDADIEEVETAIDGSTDAGGGGLGERSTPCPSSRRGTRTRR</sequence>
<name>A0A1I8J4G7_9PLAT</name>
<dbReference type="WBParaSite" id="maker-uti_cns_0045932-snap-gene-0.11-mRNA-1">
    <property type="protein sequence ID" value="maker-uti_cns_0045932-snap-gene-0.11-mRNA-1"/>
    <property type="gene ID" value="maker-uti_cns_0045932-snap-gene-0.11"/>
</dbReference>
<feature type="compositionally biased region" description="Polar residues" evidence="2">
    <location>
        <begin position="376"/>
        <end position="392"/>
    </location>
</feature>
<keyword evidence="3" id="KW-1133">Transmembrane helix</keyword>
<feature type="transmembrane region" description="Helical" evidence="3">
    <location>
        <begin position="321"/>
        <end position="345"/>
    </location>
</feature>
<feature type="domain" description="EGF-like" evidence="4">
    <location>
        <begin position="276"/>
        <end position="310"/>
    </location>
</feature>
<keyword evidence="3" id="KW-0472">Membrane</keyword>
<dbReference type="Gene3D" id="2.10.25.10">
    <property type="entry name" value="Laminin"/>
    <property type="match status" value="1"/>
</dbReference>
<evidence type="ECO:0000256" key="1">
    <source>
        <dbReference type="PROSITE-ProRule" id="PRU00076"/>
    </source>
</evidence>
<evidence type="ECO:0000313" key="6">
    <source>
        <dbReference type="WBParaSite" id="maker-uti_cns_0045932-snap-gene-0.11-mRNA-1"/>
    </source>
</evidence>
<evidence type="ECO:0000256" key="2">
    <source>
        <dbReference type="SAM" id="MobiDB-lite"/>
    </source>
</evidence>
<feature type="region of interest" description="Disordered" evidence="2">
    <location>
        <begin position="357"/>
        <end position="432"/>
    </location>
</feature>
<keyword evidence="3" id="KW-0812">Transmembrane</keyword>
<reference evidence="6" key="1">
    <citation type="submission" date="2016-11" db="UniProtKB">
        <authorList>
            <consortium name="WormBaseParasite"/>
        </authorList>
    </citation>
    <scope>IDENTIFICATION</scope>
</reference>
<dbReference type="PROSITE" id="PS50026">
    <property type="entry name" value="EGF_3"/>
    <property type="match status" value="1"/>
</dbReference>
<evidence type="ECO:0000259" key="4">
    <source>
        <dbReference type="PROSITE" id="PS50026"/>
    </source>
</evidence>
<proteinExistence type="predicted"/>
<evidence type="ECO:0000256" key="3">
    <source>
        <dbReference type="SAM" id="Phobius"/>
    </source>
</evidence>
<keyword evidence="5" id="KW-1185">Reference proteome</keyword>
<keyword evidence="1" id="KW-0245">EGF-like domain</keyword>
<accession>A0A1I8J4G7</accession>
<comment type="caution">
    <text evidence="1">Lacks conserved residue(s) required for the propagation of feature annotation.</text>
</comment>
<dbReference type="InterPro" id="IPR000742">
    <property type="entry name" value="EGF"/>
</dbReference>
<organism evidence="5 6">
    <name type="scientific">Macrostomum lignano</name>
    <dbReference type="NCBI Taxonomy" id="282301"/>
    <lineage>
        <taxon>Eukaryota</taxon>
        <taxon>Metazoa</taxon>
        <taxon>Spiralia</taxon>
        <taxon>Lophotrochozoa</taxon>
        <taxon>Platyhelminthes</taxon>
        <taxon>Rhabditophora</taxon>
        <taxon>Macrostomorpha</taxon>
        <taxon>Macrostomida</taxon>
        <taxon>Macrostomidae</taxon>
        <taxon>Macrostomum</taxon>
    </lineage>
</organism>